<dbReference type="PANTHER" id="PTHR45632">
    <property type="entry name" value="LD33804P"/>
    <property type="match status" value="1"/>
</dbReference>
<dbReference type="Proteomes" id="UP000186817">
    <property type="component" value="Unassembled WGS sequence"/>
</dbReference>
<evidence type="ECO:0000313" key="2">
    <source>
        <dbReference type="Proteomes" id="UP000186817"/>
    </source>
</evidence>
<dbReference type="InterPro" id="IPR015915">
    <property type="entry name" value="Kelch-typ_b-propeller"/>
</dbReference>
<sequence length="536" mass="56752">MLTGAVLREVATTLGQRGISALLSTTRQSAVELVALRPMLERLYPCKIVVANDILEERSWIVELWDPASHSWLMTLPVPLAVTATAWSASDECAFLLGYTSDDEQPEESSHASRSSLHDLKRKCHSRAVVVSCIVARLVVFAALQDLCMAAQALRFNAYGTNKFQEVLPAPPVWRTRPAMALVDGNVYVCGGLLACGSATDAFESFSFPAGVWKSQAPLPSGPRKFATAVVAEKLLVLLCGQDEDSEVQAVDCWDTKAQLWRRLPAMDPGRVGAAVVLVGGRIMVCGGISDGCYLASVALLNLGQGLTEASGGVPVWQTLPSMHGPRADCAVAVSGGCVYVCGGEEGAGPALASVERLDCKRMVAWESLPAMAVVRAGAAAVVAAGHLLVFGGLQPKAWTFVKLPPGSPCRTCSADHVQVVWRLLARHDASRDATPCDRVHFLASRKTAKLCASLCHTGSVIKEATVPTPRLACGGRLLMICSRTRLEPNSKSFPVDLPVKAGCDEPAVATGGQGTRDSGSFAAADNPLQSQKLLV</sequence>
<dbReference type="AlphaFoldDB" id="A0A1Q9EGK0"/>
<proteinExistence type="predicted"/>
<dbReference type="SMART" id="SM00612">
    <property type="entry name" value="Kelch"/>
    <property type="match status" value="4"/>
</dbReference>
<dbReference type="Gene3D" id="2.120.10.80">
    <property type="entry name" value="Kelch-type beta propeller"/>
    <property type="match status" value="2"/>
</dbReference>
<name>A0A1Q9EGK0_SYMMI</name>
<dbReference type="OrthoDB" id="440511at2759"/>
<gene>
    <name evidence="1" type="primary">Klhl1</name>
    <name evidence="1" type="ORF">AK812_SmicGene10108</name>
</gene>
<protein>
    <submittedName>
        <fullName evidence="1">Kelch-like protein 1</fullName>
    </submittedName>
</protein>
<comment type="caution">
    <text evidence="1">The sequence shown here is derived from an EMBL/GenBank/DDBJ whole genome shotgun (WGS) entry which is preliminary data.</text>
</comment>
<keyword evidence="2" id="KW-1185">Reference proteome</keyword>
<dbReference type="InterPro" id="IPR006652">
    <property type="entry name" value="Kelch_1"/>
</dbReference>
<organism evidence="1 2">
    <name type="scientific">Symbiodinium microadriaticum</name>
    <name type="common">Dinoflagellate</name>
    <name type="synonym">Zooxanthella microadriatica</name>
    <dbReference type="NCBI Taxonomy" id="2951"/>
    <lineage>
        <taxon>Eukaryota</taxon>
        <taxon>Sar</taxon>
        <taxon>Alveolata</taxon>
        <taxon>Dinophyceae</taxon>
        <taxon>Suessiales</taxon>
        <taxon>Symbiodiniaceae</taxon>
        <taxon>Symbiodinium</taxon>
    </lineage>
</organism>
<evidence type="ECO:0000313" key="1">
    <source>
        <dbReference type="EMBL" id="OLQ06573.1"/>
    </source>
</evidence>
<accession>A0A1Q9EGK0</accession>
<dbReference type="SUPFAM" id="SSF117281">
    <property type="entry name" value="Kelch motif"/>
    <property type="match status" value="2"/>
</dbReference>
<reference evidence="1 2" key="1">
    <citation type="submission" date="2016-02" db="EMBL/GenBank/DDBJ databases">
        <title>Genome analysis of coral dinoflagellate symbionts highlights evolutionary adaptations to a symbiotic lifestyle.</title>
        <authorList>
            <person name="Aranda M."/>
            <person name="Li Y."/>
            <person name="Liew Y.J."/>
            <person name="Baumgarten S."/>
            <person name="Simakov O."/>
            <person name="Wilson M."/>
            <person name="Piel J."/>
            <person name="Ashoor H."/>
            <person name="Bougouffa S."/>
            <person name="Bajic V.B."/>
            <person name="Ryu T."/>
            <person name="Ravasi T."/>
            <person name="Bayer T."/>
            <person name="Micklem G."/>
            <person name="Kim H."/>
            <person name="Bhak J."/>
            <person name="Lajeunesse T.C."/>
            <person name="Voolstra C.R."/>
        </authorList>
    </citation>
    <scope>NUCLEOTIDE SEQUENCE [LARGE SCALE GENOMIC DNA]</scope>
    <source>
        <strain evidence="1 2">CCMP2467</strain>
    </source>
</reference>
<dbReference type="EMBL" id="LSRX01000157">
    <property type="protein sequence ID" value="OLQ06573.1"/>
    <property type="molecule type" value="Genomic_DNA"/>
</dbReference>
<dbReference type="Pfam" id="PF01344">
    <property type="entry name" value="Kelch_1"/>
    <property type="match status" value="1"/>
</dbReference>